<evidence type="ECO:0000313" key="1">
    <source>
        <dbReference type="EMBL" id="QGM26312.1"/>
    </source>
</evidence>
<protein>
    <submittedName>
        <fullName evidence="1">Uncharacterized protein</fullName>
    </submittedName>
</protein>
<gene>
    <name evidence="1" type="ORF">GJD93_00660</name>
    <name evidence="2" type="ORF">J4G45_00595</name>
</gene>
<reference evidence="3" key="1">
    <citation type="submission" date="2019-11" db="EMBL/GenBank/DDBJ databases">
        <title>Escherichia coli 1916D6.</title>
        <authorList>
            <person name="Yao H."/>
            <person name="Du X."/>
            <person name="Yu R."/>
            <person name="Li A."/>
        </authorList>
    </citation>
    <scope>NUCLEOTIDE SEQUENCE [LARGE SCALE GENOMIC DNA]</scope>
    <source>
        <strain evidence="3">19110F47</strain>
        <plasmid evidence="3">p19110f47-2</plasmid>
    </source>
</reference>
<dbReference type="Proteomes" id="UP000405075">
    <property type="component" value="Plasmid p19110F47-2"/>
</dbReference>
<sequence length="65" mass="7786">MNDTENQKKLPFSEDELLENIDEYKAHADEITVLTETEFDYSYFKHSTPFFQKQINYCRDKTLAT</sequence>
<dbReference type="Proteomes" id="UP000663954">
    <property type="component" value="Plasmid pGX5"/>
</dbReference>
<reference evidence="1" key="2">
    <citation type="submission" date="2019-11" db="EMBL/GenBank/DDBJ databases">
        <authorList>
            <person name="Yao H."/>
            <person name="Du X."/>
            <person name="Yu R."/>
            <person name="Li A."/>
        </authorList>
    </citation>
    <scope>NUCLEOTIDE SEQUENCE</scope>
    <source>
        <strain evidence="1">19110F47</strain>
        <plasmid evidence="1">p19110F47-2</plasmid>
    </source>
</reference>
<geneLocation type="plasmid" evidence="2 4">
    <name>pGX5</name>
</geneLocation>
<keyword evidence="4" id="KW-1185">Reference proteome</keyword>
<dbReference type="EMBL" id="CP071769">
    <property type="protein sequence ID" value="QTD60504.1"/>
    <property type="molecule type" value="Genomic_DNA"/>
</dbReference>
<geneLocation type="plasmid" evidence="1">
    <name>p19110F47-2</name>
</geneLocation>
<dbReference type="AlphaFoldDB" id="A0AAP9KI29"/>
<evidence type="ECO:0000313" key="2">
    <source>
        <dbReference type="EMBL" id="QTD60504.1"/>
    </source>
</evidence>
<evidence type="ECO:0000313" key="3">
    <source>
        <dbReference type="Proteomes" id="UP000405075"/>
    </source>
</evidence>
<name>A0AAP9KI29_9GAMM</name>
<geneLocation type="plasmid" evidence="3">
    <name>p19110f47-2</name>
</geneLocation>
<proteinExistence type="predicted"/>
<keyword evidence="1" id="KW-0614">Plasmid</keyword>
<dbReference type="EMBL" id="CP046044">
    <property type="protein sequence ID" value="QGM26312.1"/>
    <property type="molecule type" value="Genomic_DNA"/>
</dbReference>
<organism evidence="1 3">
    <name type="scientific">Acinetobacter towneri</name>
    <dbReference type="NCBI Taxonomy" id="202956"/>
    <lineage>
        <taxon>Bacteria</taxon>
        <taxon>Pseudomonadati</taxon>
        <taxon>Pseudomonadota</taxon>
        <taxon>Gammaproteobacteria</taxon>
        <taxon>Moraxellales</taxon>
        <taxon>Moraxellaceae</taxon>
        <taxon>Acinetobacter</taxon>
    </lineage>
</organism>
<accession>A0AAP9KI29</accession>
<reference evidence="2 4" key="3">
    <citation type="journal article" date="2020" name="Front. Cell. Infect. Microbiol.">
        <title>Characterization of Three Porcine Acinetobacter towneri Strains Co-Harboring tet(X3) and bla OXA-58.</title>
        <authorList>
            <person name="Ma J."/>
            <person name="Wang J."/>
            <person name="Feng J."/>
            <person name="Liu Y."/>
            <person name="Yang B."/>
            <person name="Li R."/>
            <person name="Bai L."/>
            <person name="He T."/>
            <person name="Wang X."/>
            <person name="Yang Z."/>
        </authorList>
    </citation>
    <scope>NUCLEOTIDE SEQUENCE [LARGE SCALE GENOMIC DNA]</scope>
    <source>
        <strain evidence="2 4">GX5</strain>
    </source>
</reference>
<reference evidence="2" key="4">
    <citation type="submission" date="2021-03" db="EMBL/GenBank/DDBJ databases">
        <authorList>
            <person name="Ma J."/>
        </authorList>
    </citation>
    <scope>NUCLEOTIDE SEQUENCE</scope>
    <source>
        <strain evidence="2">GX5</strain>
        <plasmid evidence="2">pGX5</plasmid>
    </source>
</reference>
<evidence type="ECO:0000313" key="4">
    <source>
        <dbReference type="Proteomes" id="UP000663954"/>
    </source>
</evidence>
<dbReference type="GeneID" id="64223993"/>
<dbReference type="RefSeq" id="WP_096902802.1">
    <property type="nucleotide sequence ID" value="NZ_CP046044.1"/>
</dbReference>